<reference evidence="5 6" key="1">
    <citation type="submission" date="2011-02" db="EMBL/GenBank/DDBJ databases">
        <authorList>
            <person name="Muzny D."/>
            <person name="Qin X."/>
            <person name="Deng J."/>
            <person name="Jiang H."/>
            <person name="Liu Y."/>
            <person name="Qu J."/>
            <person name="Song X.-Z."/>
            <person name="Zhang L."/>
            <person name="Thornton R."/>
            <person name="Coyle M."/>
            <person name="Francisco L."/>
            <person name="Jackson L."/>
            <person name="Javaid M."/>
            <person name="Korchina V."/>
            <person name="Kovar C."/>
            <person name="Mata R."/>
            <person name="Mathew T."/>
            <person name="Ngo R."/>
            <person name="Nguyen L."/>
            <person name="Nguyen N."/>
            <person name="Okwuonu G."/>
            <person name="Ongeri F."/>
            <person name="Pham C."/>
            <person name="Simmons D."/>
            <person name="Wilczek-Boney K."/>
            <person name="Hale W."/>
            <person name="Jakkamsetti A."/>
            <person name="Pham P."/>
            <person name="Ruth R."/>
            <person name="San Lucas F."/>
            <person name="Warren J."/>
            <person name="Zhang J."/>
            <person name="Zhao Z."/>
            <person name="Zhou C."/>
            <person name="Zhu D."/>
            <person name="Lee S."/>
            <person name="Bess C."/>
            <person name="Blankenburg K."/>
            <person name="Forbes L."/>
            <person name="Fu Q."/>
            <person name="Gubbala S."/>
            <person name="Hirani K."/>
            <person name="Jayaseelan J.C."/>
            <person name="Lara F."/>
            <person name="Munidasa M."/>
            <person name="Palculict T."/>
            <person name="Patil S."/>
            <person name="Pu L.-L."/>
            <person name="Saada N."/>
            <person name="Tang L."/>
            <person name="Weissenberger G."/>
            <person name="Zhu Y."/>
            <person name="Hemphill L."/>
            <person name="Shang Y."/>
            <person name="Youmans B."/>
            <person name="Ayvaz T."/>
            <person name="Ross M."/>
            <person name="Santibanez J."/>
            <person name="Aqrawi P."/>
            <person name="Gross S."/>
            <person name="Joshi V."/>
            <person name="Fowler G."/>
            <person name="Nazareth L."/>
            <person name="Reid J."/>
            <person name="Worley K."/>
            <person name="Petrosino J."/>
            <person name="Highlander S."/>
            <person name="Gibbs R."/>
        </authorList>
    </citation>
    <scope>NUCLEOTIDE SEQUENCE [LARGE SCALE GENOMIC DNA]</scope>
    <source>
        <strain evidence="5 6">ATCC BAA-1200</strain>
    </source>
</reference>
<feature type="transmembrane region" description="Helical" evidence="2">
    <location>
        <begin position="151"/>
        <end position="168"/>
    </location>
</feature>
<feature type="region of interest" description="Disordered" evidence="1">
    <location>
        <begin position="949"/>
        <end position="979"/>
    </location>
</feature>
<feature type="transmembrane region" description="Helical" evidence="2">
    <location>
        <begin position="494"/>
        <end position="516"/>
    </location>
</feature>
<dbReference type="Proteomes" id="UP000004105">
    <property type="component" value="Unassembled WGS sequence"/>
</dbReference>
<feature type="region of interest" description="Disordered" evidence="1">
    <location>
        <begin position="765"/>
        <end position="809"/>
    </location>
</feature>
<evidence type="ECO:0000256" key="1">
    <source>
        <dbReference type="SAM" id="MobiDB-lite"/>
    </source>
</evidence>
<dbReference type="Pfam" id="PF21277">
    <property type="entry name" value="T6SS_VgrG3-like_C"/>
    <property type="match status" value="1"/>
</dbReference>
<dbReference type="EMBL" id="AFAY01000002">
    <property type="protein sequence ID" value="EGF12273.1"/>
    <property type="molecule type" value="Genomic_DNA"/>
</dbReference>
<gene>
    <name evidence="5" type="ORF">HMPREF9123_0062</name>
</gene>
<name>F2B8H8_9NEIS</name>
<feature type="compositionally biased region" description="Polar residues" evidence="1">
    <location>
        <begin position="950"/>
        <end position="961"/>
    </location>
</feature>
<keyword evidence="2" id="KW-1133">Transmembrane helix</keyword>
<dbReference type="InterPro" id="IPR049073">
    <property type="entry name" value="T6SS_VgrG3-like_C"/>
</dbReference>
<feature type="transmembrane region" description="Helical" evidence="2">
    <location>
        <begin position="82"/>
        <end position="101"/>
    </location>
</feature>
<feature type="transmembrane region" description="Helical" evidence="2">
    <location>
        <begin position="113"/>
        <end position="131"/>
    </location>
</feature>
<feature type="transmembrane region" description="Helical" evidence="2">
    <location>
        <begin position="464"/>
        <end position="488"/>
    </location>
</feature>
<proteinExistence type="predicted"/>
<feature type="compositionally biased region" description="Polar residues" evidence="1">
    <location>
        <begin position="796"/>
        <end position="809"/>
    </location>
</feature>
<feature type="domain" description="TraG N-terminal Proteobacteria" evidence="3">
    <location>
        <begin position="53"/>
        <end position="186"/>
    </location>
</feature>
<evidence type="ECO:0000259" key="3">
    <source>
        <dbReference type="Pfam" id="PF07916"/>
    </source>
</evidence>
<evidence type="ECO:0000313" key="5">
    <source>
        <dbReference type="EMBL" id="EGF12273.1"/>
    </source>
</evidence>
<dbReference type="HOGENOM" id="CLU_247991_0_0_4"/>
<feature type="transmembrane region" description="Helical" evidence="2">
    <location>
        <begin position="562"/>
        <end position="582"/>
    </location>
</feature>
<dbReference type="Gene3D" id="3.90.1720.10">
    <property type="entry name" value="endopeptidase domain like (from Nostoc punctiforme)"/>
    <property type="match status" value="1"/>
</dbReference>
<keyword evidence="6" id="KW-1185">Reference proteome</keyword>
<feature type="compositionally biased region" description="Polar residues" evidence="1">
    <location>
        <begin position="765"/>
        <end position="775"/>
    </location>
</feature>
<evidence type="ECO:0000259" key="4">
    <source>
        <dbReference type="Pfam" id="PF21277"/>
    </source>
</evidence>
<evidence type="ECO:0008006" key="7">
    <source>
        <dbReference type="Google" id="ProtNLM"/>
    </source>
</evidence>
<sequence length="1515" mass="161548">MSVPSRNPALFRLPDSLMRLWLPLLLLTIAVAARADALPESVDTDAPSDIMTLWVVGDVDVIAKGLNAVAMFFNGMGSGSPLVSLLILGSVLALCAMLGQFITRRTMQPGNNFLMIVLVAAMFIPKTPVWIASYYDAGGGNSGGAVGFRKIDHVPVGVAYPLALFSYVSKKMTDIYDTGMQVLPDSSLSGPSTAAPQGGLLTHGAEGYFSPLKTVLRLRNQFSGPDNTLLLANLANASQVCNWSDRWGDADKGGIFNVLARGQQSGVTNIALPAEKEGAPPVIGKVGCAQAGKIISLMMLKQVANLPGKEYSPTAVAASNSRNLSGVKGSTTDLAQRYKSVQEELDQLPSAMALAAGGNASRSTAAMGVNDPDILLKMVRSEIEKGELQPPALAQVFTAYNAVNAAEIEANMVFSHIVQQCLGGNDVNCARQAYMMTEARNRAAVDAAGEASLYQNFMGHGMNILMFIYIVMSPIVIFVVLVMGWGGIRVLGSYLLFAAWVNSWLPLNSAIAYYMLQSYNNRMRELIMTISASDNPLQVYSPAVIQNIFDGTQDMLASASTMMASTPLIMLSLLSGSVYGLVQLAQRANMVGKDYVDETKAAPPLDQSEVIGMSRMLANSSAGGTLSMQNFNQNIMSNADATNPATISLQTSQEAIDSARTAAAAKVQMMEGAMEARTLAQIDSHGKVTQTGIVYAQTVDGQDVARVAYEGQHAVAANEKFALGISGNKIVSIGASGEISDNVRYTDSQGNTHVMTQGTNISNTEGIQASSSTMNSHQLSSSISQSLSDAREQSRSIEQATSESVSHGFSTSINRTGFASLVSNDAVLAQQQLSAGASAAGQYDAAAGSALQAASSNSSAYFNTLTSLSTGSESERTAALAAIQGLAAANPAGHAQAYANMAQGALAVQEQSHAMRVDNQAAIDQQISANQAGTLGNFQTPLDNKEQLEAANSQGHTSSSFGDPRSIETRDSNGLTPGEHQKILEYNRAKVAEMVEFNNKVMQDYNNRSVMQKSDDLVYADGFEAWKNAGEQWDQGDYLGAGFGAIAGTLDIASSGLGKTIRSAFGADDGGTAGMSNTVDPDLNARMQQMEENQKLLSGFNMSDSSKTIDGTPIEKILGYNPMEKSHEIDKVNVTTHANTENNSSHNGMQKAADMIKRITGEQYSTDPNRLIHTPDHIANKRGIGLCANGTALILGTADLIDDRKHGNAQDMGKQLQNHYGWKVVASGEVSDRQGNIPGYTPRDGQVALISPHGIGIKDGKGGDEHGHICVWVQSLNDGKGAWVSDYYQGDRMVPNDKYIQGKATITILESPQMQQHFAQPTFGQPNHQSSVSIGIVSAKYEGDIGSTNRDVDQNGNPAGWAYGKYQFNSAKGGLQQFFSDNPHIAKEFSGMTPGTAQFNAKWKELARQDATAFEAAQQKSAVNLWYAPARDAYSKAGFDLSNRGVQEAVFSSSIQHGGVVSRLLPLIKRISSGNISQMTPEEQIKLIYDGRTQYHPNGKSRYASEVQDALRLSK</sequence>
<organism evidence="5 6">
    <name type="scientific">Neisseria bacilliformis ATCC BAA-1200</name>
    <dbReference type="NCBI Taxonomy" id="888742"/>
    <lineage>
        <taxon>Bacteria</taxon>
        <taxon>Pseudomonadati</taxon>
        <taxon>Pseudomonadota</taxon>
        <taxon>Betaproteobacteria</taxon>
        <taxon>Neisseriales</taxon>
        <taxon>Neisseriaceae</taxon>
        <taxon>Neisseria</taxon>
    </lineage>
</organism>
<keyword evidence="2" id="KW-0812">Transmembrane</keyword>
<dbReference type="RefSeq" id="WP_007341077.1">
    <property type="nucleotide sequence ID" value="NZ_GL878494.1"/>
</dbReference>
<feature type="domain" description="TraG N-terminal Proteobacteria" evidence="3">
    <location>
        <begin position="394"/>
        <end position="589"/>
    </location>
</feature>
<evidence type="ECO:0000256" key="2">
    <source>
        <dbReference type="SAM" id="Phobius"/>
    </source>
</evidence>
<dbReference type="OrthoDB" id="8613928at2"/>
<dbReference type="Pfam" id="PF07916">
    <property type="entry name" value="TraG_N"/>
    <property type="match status" value="2"/>
</dbReference>
<evidence type="ECO:0000313" key="6">
    <source>
        <dbReference type="Proteomes" id="UP000004105"/>
    </source>
</evidence>
<feature type="compositionally biased region" description="Low complexity" evidence="1">
    <location>
        <begin position="776"/>
        <end position="788"/>
    </location>
</feature>
<dbReference type="InterPro" id="IPR012931">
    <property type="entry name" value="TraG_N_Proteobacteria"/>
</dbReference>
<accession>F2B8H8</accession>
<feature type="domain" description="Type VI secretion system spike protein VgrG3-like C-terminal" evidence="4">
    <location>
        <begin position="1335"/>
        <end position="1496"/>
    </location>
</feature>
<comment type="caution">
    <text evidence="5">The sequence shown here is derived from an EMBL/GenBank/DDBJ whole genome shotgun (WGS) entry which is preliminary data.</text>
</comment>
<protein>
    <recommendedName>
        <fullName evidence="7">TraG N-terminal Proteobacteria domain-containing protein</fullName>
    </recommendedName>
</protein>
<keyword evidence="2" id="KW-0472">Membrane</keyword>